<evidence type="ECO:0000313" key="3">
    <source>
        <dbReference type="Proteomes" id="UP001651158"/>
    </source>
</evidence>
<keyword evidence="3" id="KW-1185">Reference proteome</keyword>
<protein>
    <submittedName>
        <fullName evidence="2">Uncharacterized protein</fullName>
    </submittedName>
</protein>
<gene>
    <name evidence="2" type="ORF">TcWFU_005231</name>
</gene>
<evidence type="ECO:0000256" key="1">
    <source>
        <dbReference type="SAM" id="MobiDB-lite"/>
    </source>
</evidence>
<sequence length="124" mass="13960">MPRSSSSSDDDHEESHGDGLGGAERTRDVVTAELGANDNVIKAQPCDRQLRDWNDGLFSCHRDVKNWKPMHRLSDHVLLWILHAMSPSSGLQTLVRLTLHRDNTPFGYAFARDIAFCLVEDCID</sequence>
<comment type="caution">
    <text evidence="2">The sequence shown here is derived from an EMBL/GenBank/DDBJ whole genome shotgun (WGS) entry which is preliminary data.</text>
</comment>
<feature type="region of interest" description="Disordered" evidence="1">
    <location>
        <begin position="1"/>
        <end position="27"/>
    </location>
</feature>
<accession>A0ABR4QDH0</accession>
<evidence type="ECO:0000313" key="2">
    <source>
        <dbReference type="EMBL" id="KAL5107744.1"/>
    </source>
</evidence>
<reference evidence="2 3" key="1">
    <citation type="journal article" date="2022" name="Front. Cell. Infect. Microbiol.">
        <title>The Genomes of Two Strains of Taenia crassiceps the Animal Model for the Study of Human Cysticercosis.</title>
        <authorList>
            <person name="Bobes R.J."/>
            <person name="Estrada K."/>
            <person name="Rios-Valencia D.G."/>
            <person name="Calderon-Gallegos A."/>
            <person name="de la Torre P."/>
            <person name="Carrero J.C."/>
            <person name="Sanchez-Flores A."/>
            <person name="Laclette J.P."/>
        </authorList>
    </citation>
    <scope>NUCLEOTIDE SEQUENCE [LARGE SCALE GENOMIC DNA]</scope>
    <source>
        <strain evidence="2">WFUcys</strain>
    </source>
</reference>
<proteinExistence type="predicted"/>
<dbReference type="EMBL" id="JAKROA010000004">
    <property type="protein sequence ID" value="KAL5107744.1"/>
    <property type="molecule type" value="Genomic_DNA"/>
</dbReference>
<dbReference type="Proteomes" id="UP001651158">
    <property type="component" value="Unassembled WGS sequence"/>
</dbReference>
<name>A0ABR4QDH0_9CEST</name>
<organism evidence="2 3">
    <name type="scientific">Taenia crassiceps</name>
    <dbReference type="NCBI Taxonomy" id="6207"/>
    <lineage>
        <taxon>Eukaryota</taxon>
        <taxon>Metazoa</taxon>
        <taxon>Spiralia</taxon>
        <taxon>Lophotrochozoa</taxon>
        <taxon>Platyhelminthes</taxon>
        <taxon>Cestoda</taxon>
        <taxon>Eucestoda</taxon>
        <taxon>Cyclophyllidea</taxon>
        <taxon>Taeniidae</taxon>
        <taxon>Taenia</taxon>
    </lineage>
</organism>